<gene>
    <name evidence="2" type="ORF">FXV77_03755</name>
</gene>
<reference evidence="2 3" key="1">
    <citation type="submission" date="2019-08" db="EMBL/GenBank/DDBJ databases">
        <title>Phlebobacter frassis gen. nov. sp. nov., a new member of family Sphingobacteriaceae isolated from sand fly rearing media.</title>
        <authorList>
            <person name="Kakumanu M.L."/>
            <person name="Marayati B.F."/>
            <person name="Wada-Katsumata A."/>
            <person name="Wasserberg G."/>
            <person name="Schal C."/>
            <person name="Apperson C.S."/>
            <person name="Ponnusamy L."/>
        </authorList>
    </citation>
    <scope>NUCLEOTIDE SEQUENCE [LARGE SCALE GENOMIC DNA]</scope>
    <source>
        <strain evidence="2 3">SSI9</strain>
    </source>
</reference>
<organism evidence="2 3">
    <name type="scientific">Sphingobacterium phlebotomi</name>
    <dbReference type="NCBI Taxonomy" id="2605433"/>
    <lineage>
        <taxon>Bacteria</taxon>
        <taxon>Pseudomonadati</taxon>
        <taxon>Bacteroidota</taxon>
        <taxon>Sphingobacteriia</taxon>
        <taxon>Sphingobacteriales</taxon>
        <taxon>Sphingobacteriaceae</taxon>
        <taxon>Sphingobacterium</taxon>
    </lineage>
</organism>
<comment type="caution">
    <text evidence="2">The sequence shown here is derived from an EMBL/GenBank/DDBJ whole genome shotgun (WGS) entry which is preliminary data.</text>
</comment>
<proteinExistence type="predicted"/>
<keyword evidence="3" id="KW-1185">Reference proteome</keyword>
<feature type="transmembrane region" description="Helical" evidence="1">
    <location>
        <begin position="69"/>
        <end position="91"/>
    </location>
</feature>
<sequence length="104" mass="11934">MESYSIIGILFTVQVMSYLQLDRRNRSSWKYLVLIILLGLHLFAVPQLLLTIINDPNDGLRCGMSDLGLVLLFWVFGAGGTIIIHLAYVLWRRLKSKKQINTTR</sequence>
<name>A0A5D4HCV7_9SPHI</name>
<keyword evidence="1" id="KW-0812">Transmembrane</keyword>
<feature type="transmembrane region" description="Helical" evidence="1">
    <location>
        <begin position="28"/>
        <end position="49"/>
    </location>
</feature>
<dbReference type="Proteomes" id="UP000322362">
    <property type="component" value="Unassembled WGS sequence"/>
</dbReference>
<evidence type="ECO:0000313" key="2">
    <source>
        <dbReference type="EMBL" id="TYR38404.1"/>
    </source>
</evidence>
<evidence type="ECO:0000256" key="1">
    <source>
        <dbReference type="SAM" id="Phobius"/>
    </source>
</evidence>
<keyword evidence="1" id="KW-1133">Transmembrane helix</keyword>
<dbReference type="EMBL" id="VTAV01000001">
    <property type="protein sequence ID" value="TYR38404.1"/>
    <property type="molecule type" value="Genomic_DNA"/>
</dbReference>
<accession>A0A5D4HCV7</accession>
<evidence type="ECO:0000313" key="3">
    <source>
        <dbReference type="Proteomes" id="UP000322362"/>
    </source>
</evidence>
<dbReference type="RefSeq" id="WP_148917834.1">
    <property type="nucleotide sequence ID" value="NZ_VTAV01000001.1"/>
</dbReference>
<protein>
    <submittedName>
        <fullName evidence="2">Uncharacterized protein</fullName>
    </submittedName>
</protein>
<keyword evidence="1" id="KW-0472">Membrane</keyword>
<dbReference type="AlphaFoldDB" id="A0A5D4HCV7"/>